<dbReference type="RefSeq" id="WP_154757942.1">
    <property type="nucleotide sequence ID" value="NZ_WMBA01000025.1"/>
</dbReference>
<keyword evidence="1" id="KW-0812">Transmembrane</keyword>
<feature type="transmembrane region" description="Helical" evidence="1">
    <location>
        <begin position="59"/>
        <end position="78"/>
    </location>
</feature>
<accession>A0A6N7YRT9</accession>
<dbReference type="Proteomes" id="UP000440096">
    <property type="component" value="Unassembled WGS sequence"/>
</dbReference>
<name>A0A6N7YRT9_9PSEU</name>
<evidence type="ECO:0000313" key="3">
    <source>
        <dbReference type="Proteomes" id="UP000440096"/>
    </source>
</evidence>
<proteinExistence type="predicted"/>
<comment type="caution">
    <text evidence="2">The sequence shown here is derived from an EMBL/GenBank/DDBJ whole genome shotgun (WGS) entry which is preliminary data.</text>
</comment>
<feature type="transmembrane region" description="Helical" evidence="1">
    <location>
        <begin position="117"/>
        <end position="136"/>
    </location>
</feature>
<keyword evidence="1" id="KW-1133">Transmembrane helix</keyword>
<keyword evidence="3" id="KW-1185">Reference proteome</keyword>
<organism evidence="2 3">
    <name type="scientific">Amycolatopsis pithecellobii</name>
    <dbReference type="NCBI Taxonomy" id="664692"/>
    <lineage>
        <taxon>Bacteria</taxon>
        <taxon>Bacillati</taxon>
        <taxon>Actinomycetota</taxon>
        <taxon>Actinomycetes</taxon>
        <taxon>Pseudonocardiales</taxon>
        <taxon>Pseudonocardiaceae</taxon>
        <taxon>Amycolatopsis</taxon>
    </lineage>
</organism>
<protein>
    <submittedName>
        <fullName evidence="2">DUF1761 family protein</fullName>
    </submittedName>
</protein>
<gene>
    <name evidence="2" type="ORF">GKO32_17445</name>
</gene>
<keyword evidence="1" id="KW-0472">Membrane</keyword>
<dbReference type="AlphaFoldDB" id="A0A6N7YRT9"/>
<dbReference type="InterPro" id="IPR013879">
    <property type="entry name" value="DUF1761"/>
</dbReference>
<sequence length="137" mass="14388">MFAVFPQINWIAVVVSTVVLSGLGAAYFMVAVPQQYARVLGREGAPAPERRTVDGVGPLVCNLINVLASAVLFAALGITSVGDALVFGVIVGVGYLVAMTFNIAINPNFPHPLRYGLLNAPYFLVSSVLTSLALVLI</sequence>
<evidence type="ECO:0000256" key="1">
    <source>
        <dbReference type="SAM" id="Phobius"/>
    </source>
</evidence>
<evidence type="ECO:0000313" key="2">
    <source>
        <dbReference type="EMBL" id="MTD55745.1"/>
    </source>
</evidence>
<dbReference type="EMBL" id="WMBA01000025">
    <property type="protein sequence ID" value="MTD55745.1"/>
    <property type="molecule type" value="Genomic_DNA"/>
</dbReference>
<feature type="transmembrane region" description="Helical" evidence="1">
    <location>
        <begin position="84"/>
        <end position="105"/>
    </location>
</feature>
<feature type="transmembrane region" description="Helical" evidence="1">
    <location>
        <begin position="12"/>
        <end position="32"/>
    </location>
</feature>
<dbReference type="Pfam" id="PF08570">
    <property type="entry name" value="DUF1761"/>
    <property type="match status" value="1"/>
</dbReference>
<reference evidence="2 3" key="1">
    <citation type="submission" date="2019-11" db="EMBL/GenBank/DDBJ databases">
        <title>Draft genome of Amycolatopsis RM579.</title>
        <authorList>
            <person name="Duangmal K."/>
            <person name="Mingma R."/>
        </authorList>
    </citation>
    <scope>NUCLEOTIDE SEQUENCE [LARGE SCALE GENOMIC DNA]</scope>
    <source>
        <strain evidence="2 3">RM579</strain>
    </source>
</reference>
<dbReference type="OrthoDB" id="2623652at2"/>